<dbReference type="GO" id="GO:0016616">
    <property type="term" value="F:oxidoreductase activity, acting on the CH-OH group of donors, NAD or NADP as acceptor"/>
    <property type="evidence" value="ECO:0007669"/>
    <property type="project" value="InterPro"/>
</dbReference>
<comment type="cofactor">
    <cofactor evidence="11">
        <name>NAD(+)</name>
        <dbReference type="ChEBI" id="CHEBI:57540"/>
    </cofactor>
    <text evidence="11">Binds 1 NAD(+) per subunit.</text>
</comment>
<comment type="caution">
    <text evidence="13">The sequence shown here is derived from an EMBL/GenBank/DDBJ whole genome shotgun (WGS) entry which is preliminary data.</text>
</comment>
<sequence>MKLTLLGGGGFRVPQVFEAIAADDAVVRIDELVLYDTDPSRLGAIRAVIAQLEQGRTFAPTVTATTDLDEAVTGADFVFCAIRVGGAEGRTFDERIALDLGVLGQETTGPGGLAYAIRTLPVMLAIAERVKVLAPEAWFINFTNPAGIVTEALRRVLGMRVVGICDTPIGLLRRAAVAITGSPVVDTFDYVGLNHLGWLRSMEVDGRDRLPELLADPARLVRIEEARLMGLDWVQALGALPNEYLYYYYANREAVTRIRFSESTRGEFLLHQQADFYGRAAAEPGHALELWERTKHEREATYMAEGRPKGQEHAREEADLEDGGYQQVALNLMAALATGRRSTMILNVRNGDVVPGLPADAVVEVPCTVDADGVHPHRIAPVGGHMLALLQTVKAVEQLTIEAVVNRSATLAWKAIALHPLVDSVGVGRDLLERYRQQIPGVGAALDG</sequence>
<proteinExistence type="inferred from homology"/>
<dbReference type="Gene3D" id="3.40.50.720">
    <property type="entry name" value="NAD(P)-binding Rossmann-like Domain"/>
    <property type="match status" value="1"/>
</dbReference>
<feature type="binding site" evidence="9">
    <location>
        <position position="165"/>
    </location>
    <ligand>
        <name>Mn(2+)</name>
        <dbReference type="ChEBI" id="CHEBI:29035"/>
    </ligand>
</feature>
<evidence type="ECO:0000256" key="2">
    <source>
        <dbReference type="ARBA" id="ARBA00022723"/>
    </source>
</evidence>
<dbReference type="InterPro" id="IPR001088">
    <property type="entry name" value="Glyco_hydro_4"/>
</dbReference>
<evidence type="ECO:0000256" key="1">
    <source>
        <dbReference type="ARBA" id="ARBA00010141"/>
    </source>
</evidence>
<evidence type="ECO:0000256" key="3">
    <source>
        <dbReference type="ARBA" id="ARBA00022801"/>
    </source>
</evidence>
<dbReference type="AlphaFoldDB" id="A0A4Q5N3Y3"/>
<dbReference type="Pfam" id="PF11975">
    <property type="entry name" value="Glyco_hydro_4C"/>
    <property type="match status" value="1"/>
</dbReference>
<feature type="binding site" evidence="8">
    <location>
        <position position="144"/>
    </location>
    <ligand>
        <name>substrate</name>
    </ligand>
</feature>
<reference evidence="13 14" key="1">
    <citation type="submission" date="2019-01" db="EMBL/GenBank/DDBJ databases">
        <title>Novel species of Cellulomonas.</title>
        <authorList>
            <person name="Liu Q."/>
            <person name="Xin Y.-H."/>
        </authorList>
    </citation>
    <scope>NUCLEOTIDE SEQUENCE [LARGE SCALE GENOMIC DNA]</scope>
    <source>
        <strain evidence="13 14">HLT2-17</strain>
    </source>
</reference>
<dbReference type="PANTHER" id="PTHR32092">
    <property type="entry name" value="6-PHOSPHO-BETA-GLUCOSIDASE-RELATED"/>
    <property type="match status" value="1"/>
</dbReference>
<keyword evidence="4 11" id="KW-0520">NAD</keyword>
<keyword evidence="14" id="KW-1185">Reference proteome</keyword>
<evidence type="ECO:0000256" key="10">
    <source>
        <dbReference type="PIRSR" id="PIRSR601088-4"/>
    </source>
</evidence>
<feature type="binding site" evidence="9">
    <location>
        <position position="195"/>
    </location>
    <ligand>
        <name>Mn(2+)</name>
        <dbReference type="ChEBI" id="CHEBI:29035"/>
    </ligand>
</feature>
<evidence type="ECO:0000256" key="9">
    <source>
        <dbReference type="PIRSR" id="PIRSR601088-3"/>
    </source>
</evidence>
<feature type="domain" description="Glycosyl hydrolase family 4 C-terminal" evidence="12">
    <location>
        <begin position="190"/>
        <end position="422"/>
    </location>
</feature>
<feature type="active site" description="Proton acceptor" evidence="7">
    <location>
        <position position="244"/>
    </location>
</feature>
<keyword evidence="9" id="KW-0533">Nickel</keyword>
<dbReference type="SUPFAM" id="SSF51735">
    <property type="entry name" value="NAD(P)-binding Rossmann-fold domains"/>
    <property type="match status" value="1"/>
</dbReference>
<dbReference type="GO" id="GO:0004553">
    <property type="term" value="F:hydrolase activity, hydrolyzing O-glycosyl compounds"/>
    <property type="evidence" value="ECO:0007669"/>
    <property type="project" value="InterPro"/>
</dbReference>
<dbReference type="GO" id="GO:0046872">
    <property type="term" value="F:metal ion binding"/>
    <property type="evidence" value="ECO:0007669"/>
    <property type="project" value="UniProtKB-KW"/>
</dbReference>
<keyword evidence="5 9" id="KW-0464">Manganese</keyword>
<dbReference type="Proteomes" id="UP000293764">
    <property type="component" value="Unassembled WGS sequence"/>
</dbReference>
<dbReference type="InterPro" id="IPR036291">
    <property type="entry name" value="NAD(P)-bd_dom_sf"/>
</dbReference>
<dbReference type="GO" id="GO:0005975">
    <property type="term" value="P:carbohydrate metabolic process"/>
    <property type="evidence" value="ECO:0007669"/>
    <property type="project" value="InterPro"/>
</dbReference>
<accession>A0A4Q5N3Y3</accession>
<name>A0A4Q5N3Y3_9MICO</name>
<evidence type="ECO:0000256" key="4">
    <source>
        <dbReference type="ARBA" id="ARBA00023027"/>
    </source>
</evidence>
<dbReference type="InterPro" id="IPR015955">
    <property type="entry name" value="Lactate_DH/Glyco_Ohase_4_C"/>
</dbReference>
<evidence type="ECO:0000259" key="12">
    <source>
        <dbReference type="Pfam" id="PF11975"/>
    </source>
</evidence>
<dbReference type="SUPFAM" id="SSF56327">
    <property type="entry name" value="LDH C-terminal domain-like"/>
    <property type="match status" value="1"/>
</dbReference>
<keyword evidence="6 11" id="KW-0326">Glycosidase</keyword>
<dbReference type="CDD" id="cd05296">
    <property type="entry name" value="GH4_P_beta_glucosidase"/>
    <property type="match status" value="1"/>
</dbReference>
<dbReference type="PROSITE" id="PS01324">
    <property type="entry name" value="GLYCOSYL_HYDROL_F4"/>
    <property type="match status" value="1"/>
</dbReference>
<protein>
    <submittedName>
        <fullName evidence="13">6-phospho-beta-glucosidase</fullName>
    </submittedName>
</protein>
<evidence type="ECO:0000256" key="8">
    <source>
        <dbReference type="PIRSR" id="PIRSR601088-2"/>
    </source>
</evidence>
<keyword evidence="9" id="KW-0170">Cobalt</keyword>
<feature type="active site" description="Proton donor" evidence="7">
    <location>
        <position position="166"/>
    </location>
</feature>
<dbReference type="OrthoDB" id="9767022at2"/>
<dbReference type="InterPro" id="IPR022616">
    <property type="entry name" value="Glyco_hydro_4_C"/>
</dbReference>
<dbReference type="EMBL" id="SDWW01000001">
    <property type="protein sequence ID" value="RYV52969.1"/>
    <property type="molecule type" value="Genomic_DNA"/>
</dbReference>
<feature type="site" description="Increases basicity of active site Tyr" evidence="10">
    <location>
        <position position="106"/>
    </location>
</feature>
<evidence type="ECO:0000256" key="7">
    <source>
        <dbReference type="PIRSR" id="PIRSR601088-1"/>
    </source>
</evidence>
<evidence type="ECO:0000256" key="5">
    <source>
        <dbReference type="ARBA" id="ARBA00023211"/>
    </source>
</evidence>
<dbReference type="PANTHER" id="PTHR32092:SF5">
    <property type="entry name" value="6-PHOSPHO-BETA-GLUCOSIDASE"/>
    <property type="match status" value="1"/>
</dbReference>
<evidence type="ECO:0000256" key="11">
    <source>
        <dbReference type="RuleBase" id="RU361152"/>
    </source>
</evidence>
<keyword evidence="9" id="KW-0408">Iron</keyword>
<keyword evidence="3 11" id="KW-0378">Hydrolase</keyword>
<dbReference type="InterPro" id="IPR019802">
    <property type="entry name" value="GlycHydrolase_4_CS"/>
</dbReference>
<dbReference type="PRINTS" id="PR00732">
    <property type="entry name" value="GLHYDRLASE4"/>
</dbReference>
<evidence type="ECO:0000256" key="6">
    <source>
        <dbReference type="ARBA" id="ARBA00023295"/>
    </source>
</evidence>
<dbReference type="Gene3D" id="3.90.110.10">
    <property type="entry name" value="Lactate dehydrogenase/glycoside hydrolase, family 4, C-terminal"/>
    <property type="match status" value="1"/>
</dbReference>
<evidence type="ECO:0000313" key="13">
    <source>
        <dbReference type="EMBL" id="RYV52969.1"/>
    </source>
</evidence>
<evidence type="ECO:0000313" key="14">
    <source>
        <dbReference type="Proteomes" id="UP000293764"/>
    </source>
</evidence>
<dbReference type="RefSeq" id="WP_130100668.1">
    <property type="nucleotide sequence ID" value="NZ_SDWW01000001.1"/>
</dbReference>
<keyword evidence="2 9" id="KW-0479">Metal-binding</keyword>
<dbReference type="Pfam" id="PF02056">
    <property type="entry name" value="Glyco_hydro_4"/>
    <property type="match status" value="1"/>
</dbReference>
<gene>
    <name evidence="13" type="ORF">EUA98_00290</name>
</gene>
<feature type="binding site" evidence="8">
    <location>
        <position position="90"/>
    </location>
    <ligand>
        <name>substrate</name>
    </ligand>
</feature>
<comment type="similarity">
    <text evidence="1 11">Belongs to the glycosyl hydrolase 4 family.</text>
</comment>
<organism evidence="13 14">
    <name type="scientific">Pengzhenrongella frigida</name>
    <dbReference type="NCBI Taxonomy" id="1259133"/>
    <lineage>
        <taxon>Bacteria</taxon>
        <taxon>Bacillati</taxon>
        <taxon>Actinomycetota</taxon>
        <taxon>Actinomycetes</taxon>
        <taxon>Micrococcales</taxon>
        <taxon>Pengzhenrongella</taxon>
    </lineage>
</organism>